<reference evidence="2 3" key="1">
    <citation type="journal article" date="2023" name="Plants (Basel)">
        <title>Bridging the Gap: Combining Genomics and Transcriptomics Approaches to Understand Stylosanthes scabra, an Orphan Legume from the Brazilian Caatinga.</title>
        <authorList>
            <person name="Ferreira-Neto J.R.C."/>
            <person name="da Silva M.D."/>
            <person name="Binneck E."/>
            <person name="de Melo N.F."/>
            <person name="da Silva R.H."/>
            <person name="de Melo A.L.T.M."/>
            <person name="Pandolfi V."/>
            <person name="Bustamante F.O."/>
            <person name="Brasileiro-Vidal A.C."/>
            <person name="Benko-Iseppon A.M."/>
        </authorList>
    </citation>
    <scope>NUCLEOTIDE SEQUENCE [LARGE SCALE GENOMIC DNA]</scope>
    <source>
        <tissue evidence="2">Leaves</tissue>
    </source>
</reference>
<gene>
    <name evidence="2" type="ORF">PIB30_071232</name>
</gene>
<organism evidence="2 3">
    <name type="scientific">Stylosanthes scabra</name>
    <dbReference type="NCBI Taxonomy" id="79078"/>
    <lineage>
        <taxon>Eukaryota</taxon>
        <taxon>Viridiplantae</taxon>
        <taxon>Streptophyta</taxon>
        <taxon>Embryophyta</taxon>
        <taxon>Tracheophyta</taxon>
        <taxon>Spermatophyta</taxon>
        <taxon>Magnoliopsida</taxon>
        <taxon>eudicotyledons</taxon>
        <taxon>Gunneridae</taxon>
        <taxon>Pentapetalae</taxon>
        <taxon>rosids</taxon>
        <taxon>fabids</taxon>
        <taxon>Fabales</taxon>
        <taxon>Fabaceae</taxon>
        <taxon>Papilionoideae</taxon>
        <taxon>50 kb inversion clade</taxon>
        <taxon>dalbergioids sensu lato</taxon>
        <taxon>Dalbergieae</taxon>
        <taxon>Pterocarpus clade</taxon>
        <taxon>Stylosanthes</taxon>
    </lineage>
</organism>
<feature type="region of interest" description="Disordered" evidence="1">
    <location>
        <begin position="1"/>
        <end position="20"/>
    </location>
</feature>
<evidence type="ECO:0000313" key="2">
    <source>
        <dbReference type="EMBL" id="MED6138114.1"/>
    </source>
</evidence>
<dbReference type="Proteomes" id="UP001341840">
    <property type="component" value="Unassembled WGS sequence"/>
</dbReference>
<keyword evidence="3" id="KW-1185">Reference proteome</keyword>
<protein>
    <submittedName>
        <fullName evidence="2">Uncharacterized protein</fullName>
    </submittedName>
</protein>
<proteinExistence type="predicted"/>
<accession>A0ABU6SNV1</accession>
<evidence type="ECO:0000256" key="1">
    <source>
        <dbReference type="SAM" id="MobiDB-lite"/>
    </source>
</evidence>
<dbReference type="EMBL" id="JASCZI010061234">
    <property type="protein sequence ID" value="MED6138114.1"/>
    <property type="molecule type" value="Genomic_DNA"/>
</dbReference>
<name>A0ABU6SNV1_9FABA</name>
<comment type="caution">
    <text evidence="2">The sequence shown here is derived from an EMBL/GenBank/DDBJ whole genome shotgun (WGS) entry which is preliminary data.</text>
</comment>
<sequence length="170" mass="19101">MTSSSSPSAQTKSPHHLWPEKGLSGFSSVLDHLKIGRNPHPHHCGTFAPLPWEGILTHELYLLDREEQPDPWLLFNCIICINSEHHNLEKKRTMAFGNWGSKIEFWNHSGAKVSHRITFATSINDPTSYKATVRSHGIQRVKVNSHVGVKLTEVDRRANGSHVMKSGVPN</sequence>
<evidence type="ECO:0000313" key="3">
    <source>
        <dbReference type="Proteomes" id="UP001341840"/>
    </source>
</evidence>